<dbReference type="NCBIfam" id="TIGR04139">
    <property type="entry name" value="CxxCx5CxxC_targ"/>
    <property type="match status" value="1"/>
</dbReference>
<dbReference type="InterPro" id="IPR025842">
    <property type="entry name" value="Bacteroid_pep"/>
</dbReference>
<proteinExistence type="predicted"/>
<name>A0ABW5KE87_9SPHI</name>
<dbReference type="RefSeq" id="WP_380901904.1">
    <property type="nucleotide sequence ID" value="NZ_JBHUEG010000007.1"/>
</dbReference>
<sequence>MKKLKGMSNFSSLKKKEIDLNVVGGLAMSMSEGFYEIRSNFVDAHGCYDVDVYDGNGGAYLSRVWIQDGRFPHFD</sequence>
<keyword evidence="2" id="KW-1185">Reference proteome</keyword>
<accession>A0ABW5KE87</accession>
<gene>
    <name evidence="1" type="ORF">ACFSR5_06480</name>
</gene>
<organism evidence="1 2">
    <name type="scientific">Sphingobacterium suaedae</name>
    <dbReference type="NCBI Taxonomy" id="1686402"/>
    <lineage>
        <taxon>Bacteria</taxon>
        <taxon>Pseudomonadati</taxon>
        <taxon>Bacteroidota</taxon>
        <taxon>Sphingobacteriia</taxon>
        <taxon>Sphingobacteriales</taxon>
        <taxon>Sphingobacteriaceae</taxon>
        <taxon>Sphingobacterium</taxon>
    </lineage>
</organism>
<comment type="caution">
    <text evidence="1">The sequence shown here is derived from an EMBL/GenBank/DDBJ whole genome shotgun (WGS) entry which is preliminary data.</text>
</comment>
<evidence type="ECO:0000313" key="1">
    <source>
        <dbReference type="EMBL" id="MFD2547292.1"/>
    </source>
</evidence>
<reference evidence="2" key="1">
    <citation type="journal article" date="2019" name="Int. J. Syst. Evol. Microbiol.">
        <title>The Global Catalogue of Microorganisms (GCM) 10K type strain sequencing project: providing services to taxonomists for standard genome sequencing and annotation.</title>
        <authorList>
            <consortium name="The Broad Institute Genomics Platform"/>
            <consortium name="The Broad Institute Genome Sequencing Center for Infectious Disease"/>
            <person name="Wu L."/>
            <person name="Ma J."/>
        </authorList>
    </citation>
    <scope>NUCLEOTIDE SEQUENCE [LARGE SCALE GENOMIC DNA]</scope>
    <source>
        <strain evidence="2">KCTC 42662</strain>
    </source>
</reference>
<protein>
    <submittedName>
        <fullName evidence="1">TIGR04139 family peptide modification target</fullName>
    </submittedName>
</protein>
<evidence type="ECO:0000313" key="2">
    <source>
        <dbReference type="Proteomes" id="UP001597545"/>
    </source>
</evidence>
<dbReference type="Proteomes" id="UP001597545">
    <property type="component" value="Unassembled WGS sequence"/>
</dbReference>
<dbReference type="InterPro" id="IPR026437">
    <property type="entry name" value="CxxCx5CxxC_targ"/>
</dbReference>
<dbReference type="EMBL" id="JBHULR010000003">
    <property type="protein sequence ID" value="MFD2547292.1"/>
    <property type="molecule type" value="Genomic_DNA"/>
</dbReference>
<dbReference type="Pfam" id="PF14406">
    <property type="entry name" value="Bacteroid_pep"/>
    <property type="match status" value="1"/>
</dbReference>